<gene>
    <name evidence="1" type="ORF">BDCR2A_01867</name>
</gene>
<protein>
    <submittedName>
        <fullName evidence="1">Variable outer membrane protein</fullName>
    </submittedName>
</protein>
<dbReference type="PATRIC" id="fig|1432657.3.peg.1748"/>
<dbReference type="Proteomes" id="UP000019148">
    <property type="component" value="Unassembled WGS sequence"/>
</dbReference>
<name>W6TFZ1_9SPIR</name>
<evidence type="ECO:0000313" key="1">
    <source>
        <dbReference type="EMBL" id="ETZ17213.1"/>
    </source>
</evidence>
<dbReference type="EMBL" id="AZIT01000083">
    <property type="protein sequence ID" value="ETZ17213.1"/>
    <property type="molecule type" value="Genomic_DNA"/>
</dbReference>
<sequence length="38" mass="4177">MSTLVIAIRNRMDEGLKEISEVLGEIKQGEGSETKVSK</sequence>
<evidence type="ECO:0000313" key="2">
    <source>
        <dbReference type="Proteomes" id="UP000019148"/>
    </source>
</evidence>
<accession>W6TFZ1</accession>
<proteinExistence type="predicted"/>
<dbReference type="AlphaFoldDB" id="W6TFZ1"/>
<comment type="caution">
    <text evidence="1">The sequence shown here is derived from an EMBL/GenBank/DDBJ whole genome shotgun (WGS) entry which is preliminary data.</text>
</comment>
<reference evidence="1 2" key="1">
    <citation type="submission" date="2013-12" db="EMBL/GenBank/DDBJ databases">
        <title>Comparative genomics of relapsing fever spirochetes.</title>
        <authorList>
            <person name="Schwan T.G."/>
            <person name="Raffel S.J."/>
            <person name="Porcella S.F."/>
        </authorList>
    </citation>
    <scope>NUCLEOTIDE SEQUENCE [LARGE SCALE GENOMIC DNA]</scope>
    <source>
        <strain evidence="1 2">CR2A</strain>
    </source>
</reference>
<organism evidence="1 2">
    <name type="scientific">Borrelia duttonii CR2A</name>
    <dbReference type="NCBI Taxonomy" id="1432657"/>
    <lineage>
        <taxon>Bacteria</taxon>
        <taxon>Pseudomonadati</taxon>
        <taxon>Spirochaetota</taxon>
        <taxon>Spirochaetia</taxon>
        <taxon>Spirochaetales</taxon>
        <taxon>Borreliaceae</taxon>
        <taxon>Borrelia</taxon>
    </lineage>
</organism>